<evidence type="ECO:0000313" key="10">
    <source>
        <dbReference type="Proteomes" id="UP000198968"/>
    </source>
</evidence>
<keyword evidence="8" id="KW-0408">Iron</keyword>
<keyword evidence="3 7" id="KW-0862">Zinc</keyword>
<comment type="similarity">
    <text evidence="1">Belongs to the Fur family.</text>
</comment>
<dbReference type="InterPro" id="IPR002481">
    <property type="entry name" value="FUR"/>
</dbReference>
<feature type="binding site" evidence="7">
    <location>
        <position position="143"/>
    </location>
    <ligand>
        <name>Zn(2+)</name>
        <dbReference type="ChEBI" id="CHEBI:29105"/>
    </ligand>
</feature>
<feature type="binding site" evidence="7">
    <location>
        <position position="103"/>
    </location>
    <ligand>
        <name>Zn(2+)</name>
        <dbReference type="ChEBI" id="CHEBI:29105"/>
    </ligand>
</feature>
<dbReference type="InterPro" id="IPR036390">
    <property type="entry name" value="WH_DNA-bd_sf"/>
</dbReference>
<evidence type="ECO:0000256" key="5">
    <source>
        <dbReference type="ARBA" id="ARBA00023125"/>
    </source>
</evidence>
<dbReference type="GO" id="GO:0005829">
    <property type="term" value="C:cytosol"/>
    <property type="evidence" value="ECO:0007669"/>
    <property type="project" value="TreeGrafter"/>
</dbReference>
<gene>
    <name evidence="9" type="ORF">SAMN05428971_2227</name>
</gene>
<dbReference type="GO" id="GO:0008270">
    <property type="term" value="F:zinc ion binding"/>
    <property type="evidence" value="ECO:0007669"/>
    <property type="project" value="TreeGrafter"/>
</dbReference>
<feature type="binding site" evidence="7">
    <location>
        <position position="106"/>
    </location>
    <ligand>
        <name>Zn(2+)</name>
        <dbReference type="ChEBI" id="CHEBI:29105"/>
    </ligand>
</feature>
<name>A0A1I5C5U2_9GAMM</name>
<proteinExistence type="inferred from homology"/>
<reference evidence="10" key="1">
    <citation type="submission" date="2016-10" db="EMBL/GenBank/DDBJ databases">
        <authorList>
            <person name="Varghese N."/>
            <person name="Submissions S."/>
        </authorList>
    </citation>
    <scope>NUCLEOTIDE SEQUENCE [LARGE SCALE GENOMIC DNA]</scope>
    <source>
        <strain evidence="10">OV426</strain>
    </source>
</reference>
<dbReference type="Gene3D" id="1.10.10.10">
    <property type="entry name" value="Winged helix-like DNA-binding domain superfamily/Winged helix DNA-binding domain"/>
    <property type="match status" value="1"/>
</dbReference>
<keyword evidence="2" id="KW-0678">Repressor</keyword>
<dbReference type="SUPFAM" id="SSF46785">
    <property type="entry name" value="Winged helix' DNA-binding domain"/>
    <property type="match status" value="1"/>
</dbReference>
<dbReference type="InterPro" id="IPR043135">
    <property type="entry name" value="Fur_C"/>
</dbReference>
<keyword evidence="10" id="KW-1185">Reference proteome</keyword>
<feature type="binding site" evidence="8">
    <location>
        <position position="118"/>
    </location>
    <ligand>
        <name>Fe cation</name>
        <dbReference type="ChEBI" id="CHEBI:24875"/>
    </ligand>
</feature>
<accession>A0A1I5C5U2</accession>
<evidence type="ECO:0000313" key="9">
    <source>
        <dbReference type="EMBL" id="SFN82287.1"/>
    </source>
</evidence>
<dbReference type="FunFam" id="1.10.10.10:FF:000137">
    <property type="entry name" value="Zinc uptake transcriptional repressor"/>
    <property type="match status" value="1"/>
</dbReference>
<evidence type="ECO:0000256" key="6">
    <source>
        <dbReference type="ARBA" id="ARBA00023163"/>
    </source>
</evidence>
<dbReference type="PANTHER" id="PTHR33202:SF6">
    <property type="entry name" value="ZINC UPTAKE REGULATION PROTEIN"/>
    <property type="match status" value="1"/>
</dbReference>
<keyword evidence="5" id="KW-0238">DNA-binding</keyword>
<dbReference type="GO" id="GO:0000976">
    <property type="term" value="F:transcription cis-regulatory region binding"/>
    <property type="evidence" value="ECO:0007669"/>
    <property type="project" value="TreeGrafter"/>
</dbReference>
<dbReference type="InterPro" id="IPR036388">
    <property type="entry name" value="WH-like_DNA-bd_sf"/>
</dbReference>
<dbReference type="GO" id="GO:0045892">
    <property type="term" value="P:negative regulation of DNA-templated transcription"/>
    <property type="evidence" value="ECO:0007669"/>
    <property type="project" value="TreeGrafter"/>
</dbReference>
<dbReference type="Proteomes" id="UP000198968">
    <property type="component" value="Unassembled WGS sequence"/>
</dbReference>
<evidence type="ECO:0000256" key="3">
    <source>
        <dbReference type="ARBA" id="ARBA00022833"/>
    </source>
</evidence>
<evidence type="ECO:0000256" key="2">
    <source>
        <dbReference type="ARBA" id="ARBA00022491"/>
    </source>
</evidence>
<evidence type="ECO:0000256" key="8">
    <source>
        <dbReference type="PIRSR" id="PIRSR602481-2"/>
    </source>
</evidence>
<sequence length="173" mass="19255">MTNMTSQQILIQAEKMCLQRGVRLTSQRAEVLRLMAEQPGSISAYDLLDQLRVSEPQAKPPTVYRALDFLLEQGFIHRVESNNSYVMCHHFEAPAHTSVMLVCDRCAAVTEKQAQGVEKIIATLAGEAQFALRHSVIEAHGLCESCAAVEACTHHESCEHDHQDEGKKRGKRG</sequence>
<feature type="binding site" evidence="7">
    <location>
        <position position="146"/>
    </location>
    <ligand>
        <name>Zn(2+)</name>
        <dbReference type="ChEBI" id="CHEBI:29105"/>
    </ligand>
</feature>
<evidence type="ECO:0000256" key="1">
    <source>
        <dbReference type="ARBA" id="ARBA00007957"/>
    </source>
</evidence>
<dbReference type="GO" id="GO:0003700">
    <property type="term" value="F:DNA-binding transcription factor activity"/>
    <property type="evidence" value="ECO:0007669"/>
    <property type="project" value="InterPro"/>
</dbReference>
<dbReference type="EMBL" id="FOVG01000002">
    <property type="protein sequence ID" value="SFN82287.1"/>
    <property type="molecule type" value="Genomic_DNA"/>
</dbReference>
<dbReference type="PANTHER" id="PTHR33202">
    <property type="entry name" value="ZINC UPTAKE REGULATION PROTEIN"/>
    <property type="match status" value="1"/>
</dbReference>
<comment type="cofactor">
    <cofactor evidence="8">
        <name>Mn(2+)</name>
        <dbReference type="ChEBI" id="CHEBI:29035"/>
    </cofactor>
    <cofactor evidence="8">
        <name>Fe(2+)</name>
        <dbReference type="ChEBI" id="CHEBI:29033"/>
    </cofactor>
    <text evidence="8">Binds 1 Mn(2+) or Fe(2+) ion per subunit.</text>
</comment>
<dbReference type="OrthoDB" id="9801127at2"/>
<evidence type="ECO:0000256" key="7">
    <source>
        <dbReference type="PIRSR" id="PIRSR602481-1"/>
    </source>
</evidence>
<dbReference type="AlphaFoldDB" id="A0A1I5C5U2"/>
<dbReference type="Gene3D" id="3.30.1490.190">
    <property type="match status" value="1"/>
</dbReference>
<protein>
    <submittedName>
        <fullName evidence="9">Fur family transcriptional regulator, zinc uptake regulator</fullName>
    </submittedName>
</protein>
<comment type="cofactor">
    <cofactor evidence="7">
        <name>Zn(2+)</name>
        <dbReference type="ChEBI" id="CHEBI:29105"/>
    </cofactor>
    <text evidence="7">Binds 1 zinc ion per subunit.</text>
</comment>
<dbReference type="NCBIfam" id="NF008646">
    <property type="entry name" value="PRK11639.1"/>
    <property type="match status" value="1"/>
</dbReference>
<keyword evidence="6" id="KW-0804">Transcription</keyword>
<keyword evidence="7" id="KW-0479">Metal-binding</keyword>
<organism evidence="9 10">
    <name type="scientific">Candidatus Pantoea varia</name>
    <dbReference type="NCBI Taxonomy" id="1881036"/>
    <lineage>
        <taxon>Bacteria</taxon>
        <taxon>Pseudomonadati</taxon>
        <taxon>Pseudomonadota</taxon>
        <taxon>Gammaproteobacteria</taxon>
        <taxon>Enterobacterales</taxon>
        <taxon>Erwiniaceae</taxon>
        <taxon>Pantoea</taxon>
    </lineage>
</organism>
<dbReference type="Pfam" id="PF01475">
    <property type="entry name" value="FUR"/>
    <property type="match status" value="1"/>
</dbReference>
<evidence type="ECO:0000256" key="4">
    <source>
        <dbReference type="ARBA" id="ARBA00023015"/>
    </source>
</evidence>
<keyword evidence="4" id="KW-0805">Transcription regulation</keyword>
<dbReference type="GO" id="GO:1900376">
    <property type="term" value="P:regulation of secondary metabolite biosynthetic process"/>
    <property type="evidence" value="ECO:0007669"/>
    <property type="project" value="TreeGrafter"/>
</dbReference>
<dbReference type="RefSeq" id="WP_090963681.1">
    <property type="nucleotide sequence ID" value="NZ_FOVG01000002.1"/>
</dbReference>